<feature type="region of interest" description="Disordered" evidence="1">
    <location>
        <begin position="1"/>
        <end position="117"/>
    </location>
</feature>
<dbReference type="Proteomes" id="UP000325945">
    <property type="component" value="Unassembled WGS sequence"/>
</dbReference>
<feature type="compositionally biased region" description="Polar residues" evidence="1">
    <location>
        <begin position="571"/>
        <end position="590"/>
    </location>
</feature>
<feature type="compositionally biased region" description="Basic and acidic residues" evidence="1">
    <location>
        <begin position="198"/>
        <end position="213"/>
    </location>
</feature>
<feature type="compositionally biased region" description="Low complexity" evidence="1">
    <location>
        <begin position="752"/>
        <end position="768"/>
    </location>
</feature>
<dbReference type="EMBL" id="ML741762">
    <property type="protein sequence ID" value="KAE8333508.1"/>
    <property type="molecule type" value="Genomic_DNA"/>
</dbReference>
<organism evidence="2 3">
    <name type="scientific">Aspergillus sergii</name>
    <dbReference type="NCBI Taxonomy" id="1034303"/>
    <lineage>
        <taxon>Eukaryota</taxon>
        <taxon>Fungi</taxon>
        <taxon>Dikarya</taxon>
        <taxon>Ascomycota</taxon>
        <taxon>Pezizomycotina</taxon>
        <taxon>Eurotiomycetes</taxon>
        <taxon>Eurotiomycetidae</taxon>
        <taxon>Eurotiales</taxon>
        <taxon>Aspergillaceae</taxon>
        <taxon>Aspergillus</taxon>
        <taxon>Aspergillus subgen. Circumdati</taxon>
    </lineage>
</organism>
<feature type="compositionally biased region" description="Polar residues" evidence="1">
    <location>
        <begin position="620"/>
        <end position="641"/>
    </location>
</feature>
<feature type="compositionally biased region" description="Pro residues" evidence="1">
    <location>
        <begin position="1"/>
        <end position="11"/>
    </location>
</feature>
<feature type="region of interest" description="Disordered" evidence="1">
    <location>
        <begin position="198"/>
        <end position="399"/>
    </location>
</feature>
<feature type="compositionally biased region" description="Polar residues" evidence="1">
    <location>
        <begin position="668"/>
        <end position="696"/>
    </location>
</feature>
<name>A0A5N6XKX8_9EURO</name>
<feature type="compositionally biased region" description="Polar residues" evidence="1">
    <location>
        <begin position="710"/>
        <end position="726"/>
    </location>
</feature>
<feature type="compositionally biased region" description="Polar residues" evidence="1">
    <location>
        <begin position="40"/>
        <end position="51"/>
    </location>
</feature>
<accession>A0A5N6XKX8</accession>
<feature type="compositionally biased region" description="Basic and acidic residues" evidence="1">
    <location>
        <begin position="773"/>
        <end position="792"/>
    </location>
</feature>
<sequence length="826" mass="89175">MSTPLPNPPFIFPARDPDLTTQTPTAQPGGPPPLPAFSFNPGSAHSSQPSMPNLPVNRAGGHRRRCSEFVGGEQLVSSGPVEASRGDEVNSNTTPTKLPVPGPGFSAGGPGKRRHAHRRSAAISSVDLTAISNTLDLKPAVGSAPLFSTGAKRDLAASDEALRPTCYSATTLGRFTPPASPQIMINDESLPAVQLETASDRLTDERPISEISKDSGSTVRPEDTARNSKKPGPPTNELPSSVDRTQKPRPRTADASLMLDPNTISGTDDASRMKRPLSATGHSRFRKSISSGIIDAALRRHHGDDSRWTESSRHSSSDDGDSYASTEDARGSFESTSASKKKSKTKKRQKKVRSWAGAILTRGKGKRHSSKREETKDETNQSEVTPPAIKRTNSDLGSAVDVNFDNDEDIVIIRTPTNPAAPRSHEPTSEVEPRISLENSWKPRSFYEQTTQNDALSPIIDLDAALGPFNTPDGRSRCTPESGFSAATKRMYSGGRRGEFVGPEMRYHRRAESAPEMPPFDRSFLNQARLANNASLENPDVFYEEEEDAFLAATSDSPKHSDEIIAAQAVSSGAESVDLQSEGSKVSSDTLTREHTSEVNTQQSGLGIQKDELPEPSEPNAISTYPDSSSLVGQQPSTSPIELTPNIPPFSLQGGSSLSNSSFPSPDFTGSSSDAPRSITTSSTTDRNFSSPSYNPSMDFPHASVEDVPSLTSSASTTTNPLNRFSATFFPRPRLSTDRSASFSAAVHRRSSQANSSKRSSLASLSKLVVGSHAERSKLSYEEKPPSDEPEKAKRKSHRISRLMHFWKTKDKDKLNESAVPEERLS</sequence>
<proteinExistence type="predicted"/>
<dbReference type="AlphaFoldDB" id="A0A5N6XKX8"/>
<feature type="compositionally biased region" description="Low complexity" evidence="1">
    <location>
        <begin position="19"/>
        <end position="28"/>
    </location>
</feature>
<protein>
    <recommendedName>
        <fullName evidence="4">Cell wall proline rich protein</fullName>
    </recommendedName>
</protein>
<feature type="compositionally biased region" description="Basic residues" evidence="1">
    <location>
        <begin position="339"/>
        <end position="353"/>
    </location>
</feature>
<evidence type="ECO:0008006" key="4">
    <source>
        <dbReference type="Google" id="ProtNLM"/>
    </source>
</evidence>
<keyword evidence="3" id="KW-1185">Reference proteome</keyword>
<feature type="region of interest" description="Disordered" evidence="1">
    <location>
        <begin position="571"/>
        <end position="826"/>
    </location>
</feature>
<reference evidence="3" key="1">
    <citation type="submission" date="2019-04" db="EMBL/GenBank/DDBJ databases">
        <title>Friends and foes A comparative genomics studyof 23 Aspergillus species from section Flavi.</title>
        <authorList>
            <consortium name="DOE Joint Genome Institute"/>
            <person name="Kjaerbolling I."/>
            <person name="Vesth T."/>
            <person name="Frisvad J.C."/>
            <person name="Nybo J.L."/>
            <person name="Theobald S."/>
            <person name="Kildgaard S."/>
            <person name="Isbrandt T."/>
            <person name="Kuo A."/>
            <person name="Sato A."/>
            <person name="Lyhne E.K."/>
            <person name="Kogle M.E."/>
            <person name="Wiebenga A."/>
            <person name="Kun R.S."/>
            <person name="Lubbers R.J."/>
            <person name="Makela M.R."/>
            <person name="Barry K."/>
            <person name="Chovatia M."/>
            <person name="Clum A."/>
            <person name="Daum C."/>
            <person name="Haridas S."/>
            <person name="He G."/>
            <person name="LaButti K."/>
            <person name="Lipzen A."/>
            <person name="Mondo S."/>
            <person name="Riley R."/>
            <person name="Salamov A."/>
            <person name="Simmons B.A."/>
            <person name="Magnuson J.K."/>
            <person name="Henrissat B."/>
            <person name="Mortensen U.H."/>
            <person name="Larsen T.O."/>
            <person name="Devries R.P."/>
            <person name="Grigoriev I.V."/>
            <person name="Machida M."/>
            <person name="Baker S.E."/>
            <person name="Andersen M.R."/>
        </authorList>
    </citation>
    <scope>NUCLEOTIDE SEQUENCE [LARGE SCALE GENOMIC DNA]</scope>
    <source>
        <strain evidence="3">CBS 130017</strain>
    </source>
</reference>
<feature type="compositionally biased region" description="Basic and acidic residues" evidence="1">
    <location>
        <begin position="808"/>
        <end position="826"/>
    </location>
</feature>
<evidence type="ECO:0000313" key="2">
    <source>
        <dbReference type="EMBL" id="KAE8333508.1"/>
    </source>
</evidence>
<evidence type="ECO:0000256" key="1">
    <source>
        <dbReference type="SAM" id="MobiDB-lite"/>
    </source>
</evidence>
<feature type="compositionally biased region" description="Basic and acidic residues" evidence="1">
    <location>
        <begin position="302"/>
        <end position="317"/>
    </location>
</feature>
<feature type="compositionally biased region" description="Basic residues" evidence="1">
    <location>
        <begin position="793"/>
        <end position="807"/>
    </location>
</feature>
<gene>
    <name evidence="2" type="ORF">BDV39DRAFT_188503</name>
</gene>
<evidence type="ECO:0000313" key="3">
    <source>
        <dbReference type="Proteomes" id="UP000325945"/>
    </source>
</evidence>
<feature type="compositionally biased region" description="Low complexity" evidence="1">
    <location>
        <begin position="650"/>
        <end position="666"/>
    </location>
</feature>